<dbReference type="PANTHER" id="PTHR30572:SF4">
    <property type="entry name" value="ABC TRANSPORTER PERMEASE YTRF"/>
    <property type="match status" value="1"/>
</dbReference>
<dbReference type="InterPro" id="IPR025857">
    <property type="entry name" value="MacB_PCD"/>
</dbReference>
<organism evidence="11">
    <name type="scientific">Granulicella tundricola (strain ATCC BAA-1859 / DSM 23138 / MP5ACTX9)</name>
    <dbReference type="NCBI Taxonomy" id="1198114"/>
    <lineage>
        <taxon>Bacteria</taxon>
        <taxon>Pseudomonadati</taxon>
        <taxon>Acidobacteriota</taxon>
        <taxon>Terriglobia</taxon>
        <taxon>Terriglobales</taxon>
        <taxon>Acidobacteriaceae</taxon>
        <taxon>Granulicella</taxon>
    </lineage>
</organism>
<keyword evidence="11" id="KW-1185">Reference proteome</keyword>
<dbReference type="eggNOG" id="COG0577">
    <property type="taxonomic scope" value="Bacteria"/>
</dbReference>
<evidence type="ECO:0008006" key="12">
    <source>
        <dbReference type="Google" id="ProtNLM"/>
    </source>
</evidence>
<dbReference type="STRING" id="1198114.AciX9_2302"/>
<evidence type="ECO:0000313" key="10">
    <source>
        <dbReference type="EMBL" id="ADW69339.1"/>
    </source>
</evidence>
<dbReference type="PaxDb" id="1198114-AciX9_2302"/>
<dbReference type="PANTHER" id="PTHR30572">
    <property type="entry name" value="MEMBRANE COMPONENT OF TRANSPORTER-RELATED"/>
    <property type="match status" value="1"/>
</dbReference>
<evidence type="ECO:0000313" key="11">
    <source>
        <dbReference type="Proteomes" id="UP000000343"/>
    </source>
</evidence>
<dbReference type="Proteomes" id="UP000000343">
    <property type="component" value="Chromosome"/>
</dbReference>
<comment type="subcellular location">
    <subcellularLocation>
        <location evidence="1">Cell membrane</location>
        <topology evidence="1">Multi-pass membrane protein</topology>
    </subcellularLocation>
</comment>
<dbReference type="InterPro" id="IPR050250">
    <property type="entry name" value="Macrolide_Exporter_MacB"/>
</dbReference>
<keyword evidence="2" id="KW-1003">Cell membrane</keyword>
<accession>E8X3R1</accession>
<evidence type="ECO:0000256" key="7">
    <source>
        <dbReference type="SAM" id="Phobius"/>
    </source>
</evidence>
<evidence type="ECO:0000256" key="3">
    <source>
        <dbReference type="ARBA" id="ARBA00022692"/>
    </source>
</evidence>
<dbReference type="HOGENOM" id="CLU_000604_8_4_0"/>
<evidence type="ECO:0000259" key="8">
    <source>
        <dbReference type="Pfam" id="PF02687"/>
    </source>
</evidence>
<feature type="transmembrane region" description="Helical" evidence="7">
    <location>
        <begin position="319"/>
        <end position="344"/>
    </location>
</feature>
<dbReference type="GO" id="GO:0005886">
    <property type="term" value="C:plasma membrane"/>
    <property type="evidence" value="ECO:0007669"/>
    <property type="project" value="UniProtKB-SubCell"/>
</dbReference>
<comment type="similarity">
    <text evidence="6">Belongs to the ABC-4 integral membrane protein family.</text>
</comment>
<feature type="transmembrane region" description="Helical" evidence="7">
    <location>
        <begin position="365"/>
        <end position="394"/>
    </location>
</feature>
<evidence type="ECO:0000256" key="2">
    <source>
        <dbReference type="ARBA" id="ARBA00022475"/>
    </source>
</evidence>
<name>E8X3R1_GRATM</name>
<evidence type="ECO:0000256" key="5">
    <source>
        <dbReference type="ARBA" id="ARBA00023136"/>
    </source>
</evidence>
<dbReference type="Pfam" id="PF02687">
    <property type="entry name" value="FtsX"/>
    <property type="match status" value="1"/>
</dbReference>
<reference evidence="11" key="1">
    <citation type="submission" date="2011-01" db="EMBL/GenBank/DDBJ databases">
        <title>Complete sequence of chromosome of Acidobacterium sp. MP5ACTX9.</title>
        <authorList>
            <consortium name="US DOE Joint Genome Institute"/>
            <person name="Lucas S."/>
            <person name="Copeland A."/>
            <person name="Lapidus A."/>
            <person name="Cheng J.-F."/>
            <person name="Goodwin L."/>
            <person name="Pitluck S."/>
            <person name="Teshima H."/>
            <person name="Detter J.C."/>
            <person name="Han C."/>
            <person name="Tapia R."/>
            <person name="Land M."/>
            <person name="Hauser L."/>
            <person name="Kyrpides N."/>
            <person name="Ivanova N."/>
            <person name="Ovchinnikova G."/>
            <person name="Pagani I."/>
            <person name="Rawat S.R."/>
            <person name="Mannisto M."/>
            <person name="Haggblom M.M."/>
            <person name="Woyke T."/>
        </authorList>
    </citation>
    <scope>NUCLEOTIDE SEQUENCE [LARGE SCALE GENOMIC DNA]</scope>
    <source>
        <strain evidence="11">MP5ACTX9</strain>
    </source>
</reference>
<sequence>MFFRLLWESFVRQRRRKALAAIAILLGTTAVTAMLALATTIGDRIHRELAVYGANIVVYPKADTLSVNVGGVDLKPSTGGAYLKEADLEKLKTIFWANNITGLSPELRMSRIALGSDGKVLKPVTAVGYWFNHRFGNITTGAPQLHPWWKLEGKWPVEALAKGKHREDAVQVVLGSKLAQQLGMHIGDDFVLAIEQPGYAPEADVVGIVTTGDATDNEVLLPLSIPISQVVVAGKATAPPVSNSDLSRVEISATTKPEDAFARKDPDTLSPAQHEIWYCRPYANSIAYQIREAIPGAAAEQVRRVEQSEGTVLSRISGLMWLVSGAALLAAGFAVSAAMATAVLERRREIGLMRSLGASKGSIALLFYSETGLLAVVAGSLGYVAGSVLAYWLGGHIFSGDANGPVLNLVLLPVVVAMALIVAVAGSTPSIRTALRMDPSMVLRADA</sequence>
<evidence type="ECO:0000256" key="4">
    <source>
        <dbReference type="ARBA" id="ARBA00022989"/>
    </source>
</evidence>
<feature type="transmembrane region" description="Helical" evidence="7">
    <location>
        <begin position="406"/>
        <end position="427"/>
    </location>
</feature>
<evidence type="ECO:0000259" key="9">
    <source>
        <dbReference type="Pfam" id="PF12704"/>
    </source>
</evidence>
<keyword evidence="4 7" id="KW-1133">Transmembrane helix</keyword>
<evidence type="ECO:0000256" key="1">
    <source>
        <dbReference type="ARBA" id="ARBA00004651"/>
    </source>
</evidence>
<keyword evidence="3 7" id="KW-0812">Transmembrane</keyword>
<gene>
    <name evidence="10" type="ordered locus">AciX9_2302</name>
</gene>
<dbReference type="InterPro" id="IPR003838">
    <property type="entry name" value="ABC3_permease_C"/>
</dbReference>
<protein>
    <recommendedName>
        <fullName evidence="12">ABC3 transporter permease protein domain-containing protein</fullName>
    </recommendedName>
</protein>
<dbReference type="KEGG" id="acm:AciX9_2302"/>
<evidence type="ECO:0000256" key="6">
    <source>
        <dbReference type="ARBA" id="ARBA00038076"/>
    </source>
</evidence>
<proteinExistence type="inferred from homology"/>
<feature type="domain" description="ABC3 transporter permease C-terminal" evidence="8">
    <location>
        <begin position="322"/>
        <end position="439"/>
    </location>
</feature>
<dbReference type="EMBL" id="CP002480">
    <property type="protein sequence ID" value="ADW69339.1"/>
    <property type="molecule type" value="Genomic_DNA"/>
</dbReference>
<dbReference type="Pfam" id="PF12704">
    <property type="entry name" value="MacB_PCD"/>
    <property type="match status" value="1"/>
</dbReference>
<dbReference type="AlphaFoldDB" id="E8X3R1"/>
<feature type="domain" description="MacB-like periplasmic core" evidence="9">
    <location>
        <begin position="18"/>
        <end position="225"/>
    </location>
</feature>
<dbReference type="OrthoDB" id="9770036at2"/>
<keyword evidence="5 7" id="KW-0472">Membrane</keyword>
<dbReference type="GO" id="GO:0022857">
    <property type="term" value="F:transmembrane transporter activity"/>
    <property type="evidence" value="ECO:0007669"/>
    <property type="project" value="TreeGrafter"/>
</dbReference>
<dbReference type="RefSeq" id="WP_013580655.1">
    <property type="nucleotide sequence ID" value="NC_015064.1"/>
</dbReference>